<dbReference type="GeneID" id="109467898"/>
<comment type="similarity">
    <text evidence="1 4">Belongs to the Nudix hydrolase family.</text>
</comment>
<dbReference type="PANTHER" id="PTHR13994:SF13">
    <property type="entry name" value="FI03680P"/>
    <property type="match status" value="1"/>
</dbReference>
<evidence type="ECO:0000256" key="2">
    <source>
        <dbReference type="ARBA" id="ARBA00022723"/>
    </source>
</evidence>
<proteinExistence type="inferred from homology"/>
<evidence type="ECO:0000259" key="5">
    <source>
        <dbReference type="PROSITE" id="PS51462"/>
    </source>
</evidence>
<dbReference type="PROSITE" id="PS00893">
    <property type="entry name" value="NUDIX_BOX"/>
    <property type="match status" value="1"/>
</dbReference>
<dbReference type="RefSeq" id="XP_019621613.1">
    <property type="nucleotide sequence ID" value="XM_019766054.1"/>
</dbReference>
<dbReference type="InterPro" id="IPR015797">
    <property type="entry name" value="NUDIX_hydrolase-like_dom_sf"/>
</dbReference>
<dbReference type="Gene3D" id="3.40.630.30">
    <property type="match status" value="1"/>
</dbReference>
<dbReference type="AlphaFoldDB" id="A0A6P4YAU5"/>
<sequence length="271" mass="31118">MAEDSQLLCRKDRYGGVVVETTKQQCSTEEFKNKLEADLTKWQEIGVRGVWIKISLKDADIVPIAAQKGFEFHHAQKDYVMMIKWLPTDEPNMIPGYAAHYVGVAGFVVNDRNEVLVIQEKYTHSVKAHWKLPGGLAEPGEDLADTARREVLEETGVDAEFLSLLCFRHQHNFSFGCSDMYFVCHMKPKNLDITVGEQEVTKCQWMPISEFFNHPDVSEQHRFFISCYQDGAASSWDTSIAAKRVISYWKDSHDLVYSISRRRPTYSSFSF</sequence>
<dbReference type="GO" id="GO:0051287">
    <property type="term" value="F:NAD binding"/>
    <property type="evidence" value="ECO:0007669"/>
    <property type="project" value="TreeGrafter"/>
</dbReference>
<evidence type="ECO:0000313" key="8">
    <source>
        <dbReference type="RefSeq" id="XP_019621585.1"/>
    </source>
</evidence>
<evidence type="ECO:0000313" key="9">
    <source>
        <dbReference type="RefSeq" id="XP_019621593.1"/>
    </source>
</evidence>
<dbReference type="KEGG" id="bbel:109467898"/>
<evidence type="ECO:0000313" key="11">
    <source>
        <dbReference type="RefSeq" id="XP_019621613.1"/>
    </source>
</evidence>
<dbReference type="Pfam" id="PF18290">
    <property type="entry name" value="Nudix_hydro"/>
    <property type="match status" value="1"/>
</dbReference>
<accession>A0A6P4YAU5</accession>
<dbReference type="PRINTS" id="PR00502">
    <property type="entry name" value="NUDIXFAMILY"/>
</dbReference>
<dbReference type="PANTHER" id="PTHR13994">
    <property type="entry name" value="NUDIX HYDROLASE RELATED"/>
    <property type="match status" value="1"/>
</dbReference>
<keyword evidence="6" id="KW-1185">Reference proteome</keyword>
<dbReference type="RefSeq" id="XP_019621623.1">
    <property type="nucleotide sequence ID" value="XM_019766064.1"/>
</dbReference>
<dbReference type="InterPro" id="IPR003293">
    <property type="entry name" value="Nudix_hydrolase6-like"/>
</dbReference>
<dbReference type="OrthoDB" id="447842at2759"/>
<dbReference type="RefSeq" id="XP_019621585.1">
    <property type="nucleotide sequence ID" value="XM_019766026.1"/>
</dbReference>
<dbReference type="GO" id="GO:0047631">
    <property type="term" value="F:ADP-ribose diphosphatase activity"/>
    <property type="evidence" value="ECO:0007669"/>
    <property type="project" value="TreeGrafter"/>
</dbReference>
<gene>
    <name evidence="7 8 9 10 11 12" type="primary">LOC109467898</name>
</gene>
<dbReference type="SUPFAM" id="SSF55811">
    <property type="entry name" value="Nudix"/>
    <property type="match status" value="1"/>
</dbReference>
<protein>
    <submittedName>
        <fullName evidence="7 8">Nudix hydrolase 8-like isoform X1</fullName>
    </submittedName>
</protein>
<dbReference type="RefSeq" id="XP_019621603.1">
    <property type="nucleotide sequence ID" value="XM_019766044.1"/>
</dbReference>
<evidence type="ECO:0000313" key="12">
    <source>
        <dbReference type="RefSeq" id="XP_019621623.1"/>
    </source>
</evidence>
<dbReference type="Gene3D" id="3.90.79.10">
    <property type="entry name" value="Nucleoside Triphosphate Pyrophosphohydrolase"/>
    <property type="match status" value="1"/>
</dbReference>
<feature type="domain" description="Nudix hydrolase" evidence="5">
    <location>
        <begin position="99"/>
        <end position="229"/>
    </location>
</feature>
<dbReference type="InterPro" id="IPR020476">
    <property type="entry name" value="Nudix_hydrolase"/>
</dbReference>
<dbReference type="CDD" id="cd04670">
    <property type="entry name" value="NUDIX_ASFGF2_Nudt6"/>
    <property type="match status" value="1"/>
</dbReference>
<dbReference type="InterPro" id="IPR020084">
    <property type="entry name" value="NUDIX_hydrolase_CS"/>
</dbReference>
<dbReference type="PROSITE" id="PS51462">
    <property type="entry name" value="NUDIX"/>
    <property type="match status" value="1"/>
</dbReference>
<dbReference type="InterPro" id="IPR000086">
    <property type="entry name" value="NUDIX_hydrolase_dom"/>
</dbReference>
<name>A0A6P4YAU5_BRABE</name>
<organism evidence="6 9">
    <name type="scientific">Branchiostoma belcheri</name>
    <name type="common">Amphioxus</name>
    <dbReference type="NCBI Taxonomy" id="7741"/>
    <lineage>
        <taxon>Eukaryota</taxon>
        <taxon>Metazoa</taxon>
        <taxon>Chordata</taxon>
        <taxon>Cephalochordata</taxon>
        <taxon>Leptocardii</taxon>
        <taxon>Amphioxiformes</taxon>
        <taxon>Branchiostomatidae</taxon>
        <taxon>Branchiostoma</taxon>
    </lineage>
</organism>
<dbReference type="Pfam" id="PF00293">
    <property type="entry name" value="NUDIX"/>
    <property type="match status" value="1"/>
</dbReference>
<dbReference type="RefSeq" id="XP_019621593.1">
    <property type="nucleotide sequence ID" value="XM_019766034.1"/>
</dbReference>
<reference evidence="7 8" key="1">
    <citation type="submission" date="2025-04" db="UniProtKB">
        <authorList>
            <consortium name="RefSeq"/>
        </authorList>
    </citation>
    <scope>IDENTIFICATION</scope>
    <source>
        <tissue evidence="7 8">Gonad</tissue>
    </source>
</reference>
<dbReference type="RefSeq" id="XP_019621575.1">
    <property type="nucleotide sequence ID" value="XM_019766016.1"/>
</dbReference>
<evidence type="ECO:0000256" key="1">
    <source>
        <dbReference type="ARBA" id="ARBA00005582"/>
    </source>
</evidence>
<dbReference type="FunFam" id="3.40.630.30:FF:000016">
    <property type="entry name" value="nudix hydrolase 2"/>
    <property type="match status" value="1"/>
</dbReference>
<evidence type="ECO:0000313" key="6">
    <source>
        <dbReference type="Proteomes" id="UP000515135"/>
    </source>
</evidence>
<evidence type="ECO:0000313" key="10">
    <source>
        <dbReference type="RefSeq" id="XP_019621603.1"/>
    </source>
</evidence>
<keyword evidence="2" id="KW-0479">Metal-binding</keyword>
<evidence type="ECO:0000256" key="3">
    <source>
        <dbReference type="ARBA" id="ARBA00022801"/>
    </source>
</evidence>
<dbReference type="PRINTS" id="PR01356">
    <property type="entry name" value="GFGPROTEIN"/>
</dbReference>
<dbReference type="FunFam" id="3.90.79.10:FF:000015">
    <property type="entry name" value="Nudix hydrolase 8"/>
    <property type="match status" value="1"/>
</dbReference>
<evidence type="ECO:0000256" key="4">
    <source>
        <dbReference type="RuleBase" id="RU003476"/>
    </source>
</evidence>
<dbReference type="GO" id="GO:0035529">
    <property type="term" value="F:NADH pyrophosphatase activity"/>
    <property type="evidence" value="ECO:0007669"/>
    <property type="project" value="TreeGrafter"/>
</dbReference>
<dbReference type="InterPro" id="IPR040618">
    <property type="entry name" value="Pre-Nudix"/>
</dbReference>
<evidence type="ECO:0000313" key="7">
    <source>
        <dbReference type="RefSeq" id="XP_019621575.1"/>
    </source>
</evidence>
<dbReference type="Proteomes" id="UP000515135">
    <property type="component" value="Unplaced"/>
</dbReference>
<keyword evidence="3 4" id="KW-0378">Hydrolase</keyword>
<dbReference type="GO" id="GO:0046872">
    <property type="term" value="F:metal ion binding"/>
    <property type="evidence" value="ECO:0007669"/>
    <property type="project" value="UniProtKB-KW"/>
</dbReference>